<dbReference type="EC" id="1.13.12.3" evidence="3"/>
<evidence type="ECO:0000256" key="4">
    <source>
        <dbReference type="ARBA" id="ARBA00017871"/>
    </source>
</evidence>
<dbReference type="PANTHER" id="PTHR10742">
    <property type="entry name" value="FLAVIN MONOAMINE OXIDASE"/>
    <property type="match status" value="1"/>
</dbReference>
<dbReference type="Gene3D" id="3.90.660.10">
    <property type="match status" value="1"/>
</dbReference>
<evidence type="ECO:0000259" key="8">
    <source>
        <dbReference type="Pfam" id="PF01593"/>
    </source>
</evidence>
<dbReference type="RefSeq" id="WP_377714873.1">
    <property type="nucleotide sequence ID" value="NZ_JBHTJM010000008.1"/>
</dbReference>
<dbReference type="EMBL" id="JBHTJM010000008">
    <property type="protein sequence ID" value="MFD0963792.1"/>
    <property type="molecule type" value="Genomic_DNA"/>
</dbReference>
<evidence type="ECO:0000256" key="5">
    <source>
        <dbReference type="ARBA" id="ARBA00023070"/>
    </source>
</evidence>
<dbReference type="SUPFAM" id="SSF54373">
    <property type="entry name" value="FAD-linked reductases, C-terminal domain"/>
    <property type="match status" value="1"/>
</dbReference>
<comment type="pathway">
    <text evidence="1">Plant hormone metabolism; auxin biosynthesis.</text>
</comment>
<evidence type="ECO:0000256" key="2">
    <source>
        <dbReference type="ARBA" id="ARBA00005833"/>
    </source>
</evidence>
<sequence length="708" mass="78733">MSYHSFNPKNKAASNISQSKGSVKKAFSDWLIENYGNDYLLEIKKQRARKEAQHLKQNIAGSSTEKSAQTPTVGIIGGGFAGLYSGLILQSLGIEFEVFESSDRVGGRIDTWYSTNYNANDKNASGLYGEVGGMRVPQFSEDMLPVQHLTLSLNAVLKRNKLNDKLVNWRKFYYNSNVQRLRYNNMKEAITAEDASTNSLNFGIDKGGDLPMVWVTEVTSKAGEVYLPINKVLDKVNERFLAAIDRSFAEGFELLMQYDNYSMWAYLTNVFTLGDLGEYYNSEMGERTDLLPYNVASYLETLNAGTGMYGVSFVEMVIAVYDWGGSKNPYDKKDENIYMITVDKGMQHFPDACRTVLDLEEGVLPTDGYSAQMEIGMIPGLNGKKGYSPSNLTKDAQPPASVPHADAPKPIEGKPSAKKQRVYMNHKVVAVQHDPHLFDNHGGMKISVEKKDKTTGKIESIEKQYPYVISTLPNGAYLNGALKTNFFDNLSFSKARAIRQSNYMPAFKAFLTFKTQFWAKLGNRQGKGLGVAATDRPNRQVVYPSYGYEANGGVLQIYSWAQDAERMGALTDEERVNECLKGIAYLYPEVDVYEAFAGYNPEVTTKTWFWDNHVGGGAFALFSPGQFKNLYPTLLTPEFNGCLNIAGECCSVHHGWIVGALDSAYNAVNNILQQAGATDKIKQMQKTWGTLTSPDIAARQNKLAEAMA</sequence>
<feature type="region of interest" description="Disordered" evidence="7">
    <location>
        <begin position="386"/>
        <end position="418"/>
    </location>
</feature>
<reference evidence="10" key="1">
    <citation type="journal article" date="2019" name="Int. J. Syst. Evol. Microbiol.">
        <title>The Global Catalogue of Microorganisms (GCM) 10K type strain sequencing project: providing services to taxonomists for standard genome sequencing and annotation.</title>
        <authorList>
            <consortium name="The Broad Institute Genomics Platform"/>
            <consortium name="The Broad Institute Genome Sequencing Center for Infectious Disease"/>
            <person name="Wu L."/>
            <person name="Ma J."/>
        </authorList>
    </citation>
    <scope>NUCLEOTIDE SEQUENCE [LARGE SCALE GENOMIC DNA]</scope>
    <source>
        <strain evidence="10">CCUG 62114</strain>
    </source>
</reference>
<evidence type="ECO:0000256" key="1">
    <source>
        <dbReference type="ARBA" id="ARBA00004814"/>
    </source>
</evidence>
<evidence type="ECO:0000256" key="3">
    <source>
        <dbReference type="ARBA" id="ARBA00012535"/>
    </source>
</evidence>
<evidence type="ECO:0000313" key="9">
    <source>
        <dbReference type="EMBL" id="MFD0963792.1"/>
    </source>
</evidence>
<feature type="domain" description="Amine oxidase" evidence="8">
    <location>
        <begin position="80"/>
        <end position="185"/>
    </location>
</feature>
<dbReference type="InterPro" id="IPR002937">
    <property type="entry name" value="Amino_oxidase"/>
</dbReference>
<name>A0ABW3I2G8_9FLAO</name>
<dbReference type="Gene3D" id="3.50.50.60">
    <property type="entry name" value="FAD/NAD(P)-binding domain"/>
    <property type="match status" value="1"/>
</dbReference>
<dbReference type="PANTHER" id="PTHR10742:SF342">
    <property type="entry name" value="AMINE OXIDASE"/>
    <property type="match status" value="1"/>
</dbReference>
<accession>A0ABW3I2G8</accession>
<keyword evidence="10" id="KW-1185">Reference proteome</keyword>
<dbReference type="Pfam" id="PF01593">
    <property type="entry name" value="Amino_oxidase"/>
    <property type="match status" value="2"/>
</dbReference>
<evidence type="ECO:0000256" key="7">
    <source>
        <dbReference type="SAM" id="MobiDB-lite"/>
    </source>
</evidence>
<gene>
    <name evidence="9" type="ORF">ACFQ1O_07220</name>
</gene>
<keyword evidence="5" id="KW-0073">Auxin biosynthesis</keyword>
<dbReference type="InterPro" id="IPR036188">
    <property type="entry name" value="FAD/NAD-bd_sf"/>
</dbReference>
<comment type="catalytic activity">
    <reaction evidence="6">
        <text>L-tryptophan + O2 = indole-3-acetamide + CO2 + H2O</text>
        <dbReference type="Rhea" id="RHEA:16165"/>
        <dbReference type="ChEBI" id="CHEBI:15377"/>
        <dbReference type="ChEBI" id="CHEBI:15379"/>
        <dbReference type="ChEBI" id="CHEBI:16031"/>
        <dbReference type="ChEBI" id="CHEBI:16526"/>
        <dbReference type="ChEBI" id="CHEBI:57912"/>
        <dbReference type="EC" id="1.13.12.3"/>
    </reaction>
</comment>
<dbReference type="Gene3D" id="1.10.10.1620">
    <property type="match status" value="1"/>
</dbReference>
<protein>
    <recommendedName>
        <fullName evidence="4">Tryptophan 2-monooxygenase</fullName>
        <ecNumber evidence="3">1.13.12.3</ecNumber>
    </recommendedName>
</protein>
<evidence type="ECO:0000313" key="10">
    <source>
        <dbReference type="Proteomes" id="UP001596997"/>
    </source>
</evidence>
<feature type="domain" description="Amine oxidase" evidence="8">
    <location>
        <begin position="417"/>
        <end position="672"/>
    </location>
</feature>
<comment type="similarity">
    <text evidence="2">Belongs to the tryptophan 2-monooxygenase family.</text>
</comment>
<comment type="caution">
    <text evidence="9">The sequence shown here is derived from an EMBL/GenBank/DDBJ whole genome shotgun (WGS) entry which is preliminary data.</text>
</comment>
<proteinExistence type="inferred from homology"/>
<dbReference type="Proteomes" id="UP001596997">
    <property type="component" value="Unassembled WGS sequence"/>
</dbReference>
<dbReference type="SUPFAM" id="SSF51905">
    <property type="entry name" value="FAD/NAD(P)-binding domain"/>
    <property type="match status" value="1"/>
</dbReference>
<organism evidence="9 10">
    <name type="scientific">Pseudofulvibacter geojedonensis</name>
    <dbReference type="NCBI Taxonomy" id="1123758"/>
    <lineage>
        <taxon>Bacteria</taxon>
        <taxon>Pseudomonadati</taxon>
        <taxon>Bacteroidota</taxon>
        <taxon>Flavobacteriia</taxon>
        <taxon>Flavobacteriales</taxon>
        <taxon>Flavobacteriaceae</taxon>
        <taxon>Pseudofulvibacter</taxon>
    </lineage>
</organism>
<evidence type="ECO:0000256" key="6">
    <source>
        <dbReference type="ARBA" id="ARBA00047321"/>
    </source>
</evidence>
<dbReference type="InterPro" id="IPR050281">
    <property type="entry name" value="Flavin_monoamine_oxidase"/>
</dbReference>